<comment type="caution">
    <text evidence="1">The sequence shown here is derived from an EMBL/GenBank/DDBJ whole genome shotgun (WGS) entry which is preliminary data.</text>
</comment>
<sequence length="80" mass="9386">MWHRRRYPQPLEPHTVDDCQDRRVKMRVVGGEAWLIVLVKGWSQSMVGCEVFDGCLTGETRRMASGHWSNRGRWGLVQWC</sequence>
<organism evidence="1 2">
    <name type="scientific">Hibiscus sabdariffa</name>
    <name type="common">roselle</name>
    <dbReference type="NCBI Taxonomy" id="183260"/>
    <lineage>
        <taxon>Eukaryota</taxon>
        <taxon>Viridiplantae</taxon>
        <taxon>Streptophyta</taxon>
        <taxon>Embryophyta</taxon>
        <taxon>Tracheophyta</taxon>
        <taxon>Spermatophyta</taxon>
        <taxon>Magnoliopsida</taxon>
        <taxon>eudicotyledons</taxon>
        <taxon>Gunneridae</taxon>
        <taxon>Pentapetalae</taxon>
        <taxon>rosids</taxon>
        <taxon>malvids</taxon>
        <taxon>Malvales</taxon>
        <taxon>Malvaceae</taxon>
        <taxon>Malvoideae</taxon>
        <taxon>Hibiscus</taxon>
    </lineage>
</organism>
<dbReference type="EMBL" id="JBBPBM010001305">
    <property type="protein sequence ID" value="KAK8485234.1"/>
    <property type="molecule type" value="Genomic_DNA"/>
</dbReference>
<name>A0ABR1ZWY8_9ROSI</name>
<evidence type="ECO:0000313" key="1">
    <source>
        <dbReference type="EMBL" id="KAK8485234.1"/>
    </source>
</evidence>
<protein>
    <submittedName>
        <fullName evidence="1">Uncharacterized protein</fullName>
    </submittedName>
</protein>
<dbReference type="Proteomes" id="UP001472677">
    <property type="component" value="Unassembled WGS sequence"/>
</dbReference>
<reference evidence="1 2" key="1">
    <citation type="journal article" date="2024" name="G3 (Bethesda)">
        <title>Genome assembly of Hibiscus sabdariffa L. provides insights into metabolisms of medicinal natural products.</title>
        <authorList>
            <person name="Kim T."/>
        </authorList>
    </citation>
    <scope>NUCLEOTIDE SEQUENCE [LARGE SCALE GENOMIC DNA]</scope>
    <source>
        <strain evidence="1">TK-2024</strain>
        <tissue evidence="1">Old leaves</tissue>
    </source>
</reference>
<gene>
    <name evidence="1" type="ORF">V6N12_046645</name>
</gene>
<proteinExistence type="predicted"/>
<accession>A0ABR1ZWY8</accession>
<keyword evidence="2" id="KW-1185">Reference proteome</keyword>
<evidence type="ECO:0000313" key="2">
    <source>
        <dbReference type="Proteomes" id="UP001472677"/>
    </source>
</evidence>